<dbReference type="EMBL" id="JAIWYP010000012">
    <property type="protein sequence ID" value="KAH3729526.1"/>
    <property type="molecule type" value="Genomic_DNA"/>
</dbReference>
<keyword evidence="1" id="KW-0175">Coiled coil</keyword>
<name>A0A9D4CRH6_DREPO</name>
<organism evidence="2 3">
    <name type="scientific">Dreissena polymorpha</name>
    <name type="common">Zebra mussel</name>
    <name type="synonym">Mytilus polymorpha</name>
    <dbReference type="NCBI Taxonomy" id="45954"/>
    <lineage>
        <taxon>Eukaryota</taxon>
        <taxon>Metazoa</taxon>
        <taxon>Spiralia</taxon>
        <taxon>Lophotrochozoa</taxon>
        <taxon>Mollusca</taxon>
        <taxon>Bivalvia</taxon>
        <taxon>Autobranchia</taxon>
        <taxon>Heteroconchia</taxon>
        <taxon>Euheterodonta</taxon>
        <taxon>Imparidentia</taxon>
        <taxon>Neoheterodontei</taxon>
        <taxon>Myida</taxon>
        <taxon>Dreissenoidea</taxon>
        <taxon>Dreissenidae</taxon>
        <taxon>Dreissena</taxon>
    </lineage>
</organism>
<protein>
    <submittedName>
        <fullName evidence="2">Uncharacterized protein</fullName>
    </submittedName>
</protein>
<accession>A0A9D4CRH6</accession>
<dbReference type="AlphaFoldDB" id="A0A9D4CRH6"/>
<sequence>MLVYITITCYSMFQTVTEAKATESMKVPSTSVSSTIYSRAPKQNIGHDFCSQKTKQRKNESPKLPVMDIDRKDIAQFNDVGVEFNAQSDTDIGNADTESIIFGADIFSEETIQAERTEFEKMEVQTSLTASQSNSQETNFLPLMLLEHGQRPLDLAGSIQKPVRKITESEKSQPTVLDESKEATKAFIESKDPIRDKIPRSFTRSVHTTDITSAEVESQPYLDLEHEVVSDLDPIIPGVKNNQSFKNVQGLGKQTGMLITERDLPSTSNIRNNSARHTVISKDHTLLEKTKTDLEITKQKLNNKEHALLEKTRELTRLRTHIWEFVKLLISNNNNGEPESIEQDDEPENIEQVIMEFIQHYRGHR</sequence>
<reference evidence="2" key="1">
    <citation type="journal article" date="2019" name="bioRxiv">
        <title>The Genome of the Zebra Mussel, Dreissena polymorpha: A Resource for Invasive Species Research.</title>
        <authorList>
            <person name="McCartney M.A."/>
            <person name="Auch B."/>
            <person name="Kono T."/>
            <person name="Mallez S."/>
            <person name="Zhang Y."/>
            <person name="Obille A."/>
            <person name="Becker A."/>
            <person name="Abrahante J.E."/>
            <person name="Garbe J."/>
            <person name="Badalamenti J.P."/>
            <person name="Herman A."/>
            <person name="Mangelson H."/>
            <person name="Liachko I."/>
            <person name="Sullivan S."/>
            <person name="Sone E.D."/>
            <person name="Koren S."/>
            <person name="Silverstein K.A.T."/>
            <person name="Beckman K.B."/>
            <person name="Gohl D.M."/>
        </authorList>
    </citation>
    <scope>NUCLEOTIDE SEQUENCE</scope>
    <source>
        <strain evidence="2">Duluth1</strain>
        <tissue evidence="2">Whole animal</tissue>
    </source>
</reference>
<evidence type="ECO:0000256" key="1">
    <source>
        <dbReference type="SAM" id="Coils"/>
    </source>
</evidence>
<dbReference type="Proteomes" id="UP000828390">
    <property type="component" value="Unassembled WGS sequence"/>
</dbReference>
<evidence type="ECO:0000313" key="2">
    <source>
        <dbReference type="EMBL" id="KAH3729526.1"/>
    </source>
</evidence>
<keyword evidence="3" id="KW-1185">Reference proteome</keyword>
<reference evidence="2" key="2">
    <citation type="submission" date="2020-11" db="EMBL/GenBank/DDBJ databases">
        <authorList>
            <person name="McCartney M.A."/>
            <person name="Auch B."/>
            <person name="Kono T."/>
            <person name="Mallez S."/>
            <person name="Becker A."/>
            <person name="Gohl D.M."/>
            <person name="Silverstein K.A.T."/>
            <person name="Koren S."/>
            <person name="Bechman K.B."/>
            <person name="Herman A."/>
            <person name="Abrahante J.E."/>
            <person name="Garbe J."/>
        </authorList>
    </citation>
    <scope>NUCLEOTIDE SEQUENCE</scope>
    <source>
        <strain evidence="2">Duluth1</strain>
        <tissue evidence="2">Whole animal</tissue>
    </source>
</reference>
<proteinExistence type="predicted"/>
<gene>
    <name evidence="2" type="ORF">DPMN_055497</name>
</gene>
<comment type="caution">
    <text evidence="2">The sequence shown here is derived from an EMBL/GenBank/DDBJ whole genome shotgun (WGS) entry which is preliminary data.</text>
</comment>
<evidence type="ECO:0000313" key="3">
    <source>
        <dbReference type="Proteomes" id="UP000828390"/>
    </source>
</evidence>
<feature type="coiled-coil region" evidence="1">
    <location>
        <begin position="284"/>
        <end position="314"/>
    </location>
</feature>